<gene>
    <name evidence="2" type="ORF">SHALO_0914</name>
</gene>
<proteinExistence type="predicted"/>
<evidence type="ECO:0000313" key="2">
    <source>
        <dbReference type="EMBL" id="AOO64695.1"/>
    </source>
</evidence>
<dbReference type="STRING" id="1193502.SHALO_0914"/>
<evidence type="ECO:0000256" key="1">
    <source>
        <dbReference type="SAM" id="SignalP"/>
    </source>
</evidence>
<feature type="chain" id="PRO_5009099394" evidence="1">
    <location>
        <begin position="32"/>
        <end position="476"/>
    </location>
</feature>
<sequence length="476" mass="52124">MMLTCFLTKGKCNLTLSFATLMAMGFCSVNASDSLAEALKASTMSGTVFSYYDMDSTEYFPPASATNRIRQHIGGIGAELRFLTGFYNDFRVGLTAQGLANFAPSSAAKDYFAYDWNSEGAALSEAYLEYKRDFIDLKIGRQYYNSKYTGLVPPLVATNTDVGYKEAFEGVSTRIKLDSIDTVIGLADFWKFAGRSRAVTGVSSDDGAPEFKDKVIIGGFGPFAYKFDNIFNSFVTYNGVPSVSLTAAYANVSDLEYDNVTKGDINFYFAAAGYKTPALFENAMVGINAMYKGSRTTGTLKENYDFDGNYYTGMVGLYNAYGFDFGYAYSTVSKNQAALQGIGNDCGAFTATPIYGPFLFMSFAGMELHKLSVGYDLSNVGVKGLRLDADYWYGEQHNGSNVRAGGLHGQAPGTRIDVEGWDTQVTYKVPAVKGLKLSAIYETMDRKLKYTSGGSDGKTTDEELWLRVSYDFDILK</sequence>
<evidence type="ECO:0000313" key="3">
    <source>
        <dbReference type="Proteomes" id="UP000094609"/>
    </source>
</evidence>
<keyword evidence="1" id="KW-0732">Signal</keyword>
<dbReference type="Proteomes" id="UP000094609">
    <property type="component" value="Chromosome"/>
</dbReference>
<name>A0A1D7TI45_9BACT</name>
<feature type="signal peptide" evidence="1">
    <location>
        <begin position="1"/>
        <end position="31"/>
    </location>
</feature>
<organism evidence="2 3">
    <name type="scientific">Sulfurospirillum halorespirans DSM 13726</name>
    <dbReference type="NCBI Taxonomy" id="1193502"/>
    <lineage>
        <taxon>Bacteria</taxon>
        <taxon>Pseudomonadati</taxon>
        <taxon>Campylobacterota</taxon>
        <taxon>Epsilonproteobacteria</taxon>
        <taxon>Campylobacterales</taxon>
        <taxon>Sulfurospirillaceae</taxon>
        <taxon>Sulfurospirillum</taxon>
    </lineage>
</organism>
<dbReference type="Gene3D" id="2.40.160.10">
    <property type="entry name" value="Porin"/>
    <property type="match status" value="1"/>
</dbReference>
<keyword evidence="3" id="KW-1185">Reference proteome</keyword>
<dbReference type="PATRIC" id="fig|1193502.14.peg.921"/>
<accession>A0A1D7TI45</accession>
<dbReference type="AlphaFoldDB" id="A0A1D7TI45"/>
<reference evidence="3" key="1">
    <citation type="submission" date="2016-08" db="EMBL/GenBank/DDBJ databases">
        <title>Complete genome sequence of the organohalide-respiring Epsilonproteobacterium Sulfurospirillum halorespirans.</title>
        <authorList>
            <person name="Goris T."/>
            <person name="Zimmermann J."/>
            <person name="Schenz B."/>
            <person name="Lemos M."/>
            <person name="Hackermueller J."/>
            <person name="Diekert G."/>
        </authorList>
    </citation>
    <scope>NUCLEOTIDE SEQUENCE [LARGE SCALE GENOMIC DNA]</scope>
    <source>
        <strain>DSM 13726</strain>
        <strain evidence="3">PCE-M2</strain>
    </source>
</reference>
<dbReference type="KEGG" id="shal:SHALO_0914"/>
<protein>
    <submittedName>
        <fullName evidence="2">Putative porin</fullName>
    </submittedName>
</protein>
<dbReference type="InterPro" id="IPR023614">
    <property type="entry name" value="Porin_dom_sf"/>
</dbReference>
<dbReference type="EMBL" id="CP017111">
    <property type="protein sequence ID" value="AOO64695.1"/>
    <property type="molecule type" value="Genomic_DNA"/>
</dbReference>